<protein>
    <submittedName>
        <fullName evidence="2">Uncharacterized protein</fullName>
    </submittedName>
</protein>
<sequence>MIAAFSELTSATKEEASLLESHNFDLDSAISTFFEKALGLRLHTRIALAFVGSRSAGDSSPWDLHPPPDSLDRWLLSDESSSITVVSHGLPVKPPPTEDCRTPQLHRRPSTSQLLQVRTISLFGEVLGIGPATALKLYEKRTQKSGGFKK</sequence>
<accession>A0AA35Y8T4</accession>
<feature type="region of interest" description="Disordered" evidence="1">
    <location>
        <begin position="86"/>
        <end position="108"/>
    </location>
</feature>
<evidence type="ECO:0000313" key="3">
    <source>
        <dbReference type="Proteomes" id="UP001177003"/>
    </source>
</evidence>
<dbReference type="EMBL" id="OX465086">
    <property type="protein sequence ID" value="CAI9265037.1"/>
    <property type="molecule type" value="Genomic_DNA"/>
</dbReference>
<organism evidence="2 3">
    <name type="scientific">Lactuca saligna</name>
    <name type="common">Willowleaf lettuce</name>
    <dbReference type="NCBI Taxonomy" id="75948"/>
    <lineage>
        <taxon>Eukaryota</taxon>
        <taxon>Viridiplantae</taxon>
        <taxon>Streptophyta</taxon>
        <taxon>Embryophyta</taxon>
        <taxon>Tracheophyta</taxon>
        <taxon>Spermatophyta</taxon>
        <taxon>Magnoliopsida</taxon>
        <taxon>eudicotyledons</taxon>
        <taxon>Gunneridae</taxon>
        <taxon>Pentapetalae</taxon>
        <taxon>asterids</taxon>
        <taxon>campanulids</taxon>
        <taxon>Asterales</taxon>
        <taxon>Asteraceae</taxon>
        <taxon>Cichorioideae</taxon>
        <taxon>Cichorieae</taxon>
        <taxon>Lactucinae</taxon>
        <taxon>Lactuca</taxon>
    </lineage>
</organism>
<dbReference type="Proteomes" id="UP001177003">
    <property type="component" value="Chromosome 0"/>
</dbReference>
<evidence type="ECO:0000313" key="2">
    <source>
        <dbReference type="EMBL" id="CAI9265037.1"/>
    </source>
</evidence>
<evidence type="ECO:0000256" key="1">
    <source>
        <dbReference type="SAM" id="MobiDB-lite"/>
    </source>
</evidence>
<keyword evidence="3" id="KW-1185">Reference proteome</keyword>
<proteinExistence type="predicted"/>
<dbReference type="Gene3D" id="1.10.8.10">
    <property type="entry name" value="DNA helicase RuvA subunit, C-terminal domain"/>
    <property type="match status" value="1"/>
</dbReference>
<gene>
    <name evidence="2" type="ORF">LSALG_LOCUS5664</name>
</gene>
<dbReference type="Pfam" id="PF14555">
    <property type="entry name" value="UBA_4"/>
    <property type="match status" value="1"/>
</dbReference>
<dbReference type="CDD" id="cd14273">
    <property type="entry name" value="UBA_TAP-C_like"/>
    <property type="match status" value="1"/>
</dbReference>
<dbReference type="AlphaFoldDB" id="A0AA35Y8T4"/>
<name>A0AA35Y8T4_LACSI</name>
<reference evidence="2" key="1">
    <citation type="submission" date="2023-04" db="EMBL/GenBank/DDBJ databases">
        <authorList>
            <person name="Vijverberg K."/>
            <person name="Xiong W."/>
            <person name="Schranz E."/>
        </authorList>
    </citation>
    <scope>NUCLEOTIDE SEQUENCE</scope>
</reference>